<dbReference type="Gene3D" id="2.130.10.130">
    <property type="entry name" value="Integrin alpha, N-terminal"/>
    <property type="match status" value="3"/>
</dbReference>
<feature type="non-terminal residue" evidence="4">
    <location>
        <position position="646"/>
    </location>
</feature>
<evidence type="ECO:0000256" key="2">
    <source>
        <dbReference type="SAM" id="MobiDB-lite"/>
    </source>
</evidence>
<sequence length="646" mass="69623">MPPPTDAMPTNDPATGGPARTRPCGAAARLLAALAVSALAGCDRDGGDAPRTAAAPPVGRAQFTAMPAAYTGVRFANQIADDGDLNVFTYRNFYNGGGVAIGDLTGDGLPELVLTANQGGPRLYLNEGRFRFRDVTRAAGVRAPAAAWTTGATLADVNGDGRLDIYICRAGAGEPASRANQLWINQGAGRDSVPTFKEMAADYGVADQGYSTHAAFLDYDRDGDLDLFVINNSPKPASSFGVRNTRRVRDPYGGAKLFRNDGPRFTDVSARAGIHSPEVAFGLGLAVSDVNRDGWPDVYVSNDFFERDYLYVNRRDGTFGESLDQRMPVTSYYSMGLDVADLDDDGWPDVYTTDMLPEDETRLKTTSMFDSWDIYQAKVRNDYHHQSMRNMLQRNNRDGTFSDVGQMAGVARTDWSWGALIADLDLDGRKDLFVTNGIAKDVTSQDYVAFLANEETMKEMTEGGRSKVDFRRLTKAMASTPIPNYAFRNLGDLRFASVAADWGLATPSFSSGAAYGDLDGDGAPDLVVNNVNDTAFVYRNNARALGGNHYLQLRLDGEGRNRFAVGARVTVHAGDLHATQELAPARGFQSSVDYTLTFGLGARAAVDSLTVEWPDGRATVVRQPAADRRLTVQQACAAPAPPAPGA</sequence>
<accession>A0A6J4KK40</accession>
<dbReference type="InterPro" id="IPR011519">
    <property type="entry name" value="UnbV_ASPIC"/>
</dbReference>
<evidence type="ECO:0000259" key="3">
    <source>
        <dbReference type="Pfam" id="PF07593"/>
    </source>
</evidence>
<reference evidence="4" key="1">
    <citation type="submission" date="2020-02" db="EMBL/GenBank/DDBJ databases">
        <authorList>
            <person name="Meier V. D."/>
        </authorList>
    </citation>
    <scope>NUCLEOTIDE SEQUENCE</scope>
    <source>
        <strain evidence="4">AVDCRST_MAG40</strain>
    </source>
</reference>
<protein>
    <recommendedName>
        <fullName evidence="3">ASPIC/UnbV domain-containing protein</fullName>
    </recommendedName>
</protein>
<evidence type="ECO:0000256" key="1">
    <source>
        <dbReference type="ARBA" id="ARBA00022729"/>
    </source>
</evidence>
<feature type="region of interest" description="Disordered" evidence="2">
    <location>
        <begin position="1"/>
        <end position="21"/>
    </location>
</feature>
<name>A0A6J4KK40_9BACT</name>
<feature type="domain" description="ASPIC/UnbV" evidence="3">
    <location>
        <begin position="564"/>
        <end position="631"/>
    </location>
</feature>
<dbReference type="SUPFAM" id="SSF69318">
    <property type="entry name" value="Integrin alpha N-terminal domain"/>
    <property type="match status" value="1"/>
</dbReference>
<dbReference type="InterPro" id="IPR028994">
    <property type="entry name" value="Integrin_alpha_N"/>
</dbReference>
<dbReference type="Pfam" id="PF07593">
    <property type="entry name" value="UnbV_ASPIC"/>
    <property type="match status" value="1"/>
</dbReference>
<dbReference type="Pfam" id="PF13517">
    <property type="entry name" value="FG-GAP_3"/>
    <property type="match status" value="3"/>
</dbReference>
<proteinExistence type="predicted"/>
<dbReference type="InterPro" id="IPR013517">
    <property type="entry name" value="FG-GAP"/>
</dbReference>
<dbReference type="AlphaFoldDB" id="A0A6J4KK40"/>
<dbReference type="InterPro" id="IPR027039">
    <property type="entry name" value="Crtac1"/>
</dbReference>
<dbReference type="PANTHER" id="PTHR16026:SF0">
    <property type="entry name" value="CARTILAGE ACIDIC PROTEIN 1"/>
    <property type="match status" value="1"/>
</dbReference>
<gene>
    <name evidence="4" type="ORF">AVDCRST_MAG40-749</name>
</gene>
<keyword evidence="1" id="KW-0732">Signal</keyword>
<organism evidence="4">
    <name type="scientific">uncultured Gemmatimonadaceae bacterium</name>
    <dbReference type="NCBI Taxonomy" id="246130"/>
    <lineage>
        <taxon>Bacteria</taxon>
        <taxon>Pseudomonadati</taxon>
        <taxon>Gemmatimonadota</taxon>
        <taxon>Gemmatimonadia</taxon>
        <taxon>Gemmatimonadales</taxon>
        <taxon>Gemmatimonadaceae</taxon>
        <taxon>environmental samples</taxon>
    </lineage>
</organism>
<dbReference type="EMBL" id="CADCTX010000215">
    <property type="protein sequence ID" value="CAA9307131.1"/>
    <property type="molecule type" value="Genomic_DNA"/>
</dbReference>
<evidence type="ECO:0000313" key="4">
    <source>
        <dbReference type="EMBL" id="CAA9307131.1"/>
    </source>
</evidence>
<dbReference type="PANTHER" id="PTHR16026">
    <property type="entry name" value="CARTILAGE ACIDIC PROTEIN 1"/>
    <property type="match status" value="1"/>
</dbReference>